<dbReference type="InterPro" id="IPR016676">
    <property type="entry name" value="P_lipid/glycerol_AcTrfase_prd"/>
</dbReference>
<feature type="domain" description="Phospholipid/glycerol acyltransferase" evidence="1">
    <location>
        <begin position="65"/>
        <end position="182"/>
    </location>
</feature>
<proteinExistence type="predicted"/>
<dbReference type="OrthoDB" id="5496738at2"/>
<name>A0A3M2KT41_9NOCA</name>
<dbReference type="EMBL" id="RFFH01000020">
    <property type="protein sequence ID" value="RMI28619.1"/>
    <property type="molecule type" value="Genomic_DNA"/>
</dbReference>
<keyword evidence="2" id="KW-0808">Transferase</keyword>
<dbReference type="InterPro" id="IPR002123">
    <property type="entry name" value="Plipid/glycerol_acylTrfase"/>
</dbReference>
<keyword evidence="2" id="KW-0012">Acyltransferase</keyword>
<dbReference type="SUPFAM" id="SSF69593">
    <property type="entry name" value="Glycerol-3-phosphate (1)-acyltransferase"/>
    <property type="match status" value="1"/>
</dbReference>
<sequence length="297" mass="32415">MSRGIDSVGGTTESELGAGLSDGASLRFSYGELERRVVDAILTPMRMWHAPRFFGFDRIPAEGPVLLVGNHTLSVQVDAPVLLHEILQRHGRVARGLAENVLMVPGARQLVHMLGGVRGSRANCRTLLSDGQAVLVFPGGGREALRRKSEDKYKLHWKGRAGFARMAIETGAPIVPIAMVGGDDLYQVVLDSHHPLMAPLRMTVRALGLRTSLTPPLIRGFGPTVLPEPERLYYSAAEPIDTTPWADAEDLDAAAEELQEIAQKALADEIDFLLRERDRDRGRTLVGRVQQALAAPK</sequence>
<comment type="caution">
    <text evidence="2">The sequence shown here is derived from an EMBL/GenBank/DDBJ whole genome shotgun (WGS) entry which is preliminary data.</text>
</comment>
<gene>
    <name evidence="2" type="ORF">EBN03_29460</name>
</gene>
<evidence type="ECO:0000259" key="1">
    <source>
        <dbReference type="SMART" id="SM00563"/>
    </source>
</evidence>
<reference evidence="2 3" key="1">
    <citation type="submission" date="2018-10" db="EMBL/GenBank/DDBJ databases">
        <title>Isolation from cow dung.</title>
        <authorList>
            <person name="Ling L."/>
        </authorList>
    </citation>
    <scope>NUCLEOTIDE SEQUENCE [LARGE SCALE GENOMIC DNA]</scope>
    <source>
        <strain evidence="2 3">NEAU-LL90</strain>
    </source>
</reference>
<organism evidence="2 3">
    <name type="scientific">Nocardia stercoris</name>
    <dbReference type="NCBI Taxonomy" id="2483361"/>
    <lineage>
        <taxon>Bacteria</taxon>
        <taxon>Bacillati</taxon>
        <taxon>Actinomycetota</taxon>
        <taxon>Actinomycetes</taxon>
        <taxon>Mycobacteriales</taxon>
        <taxon>Nocardiaceae</taxon>
        <taxon>Nocardia</taxon>
    </lineage>
</organism>
<dbReference type="SMART" id="SM00563">
    <property type="entry name" value="PlsC"/>
    <property type="match status" value="1"/>
</dbReference>
<dbReference type="Pfam" id="PF01553">
    <property type="entry name" value="Acyltransferase"/>
    <property type="match status" value="1"/>
</dbReference>
<dbReference type="PIRSF" id="PIRSF016753">
    <property type="entry name" value="P_lipid/glycerol_ac_tran_prd"/>
    <property type="match status" value="1"/>
</dbReference>
<dbReference type="RefSeq" id="WP_122191491.1">
    <property type="nucleotide sequence ID" value="NZ_RFFH01000020.1"/>
</dbReference>
<protein>
    <submittedName>
        <fullName evidence="2">Acyltransferase family protein</fullName>
    </submittedName>
</protein>
<dbReference type="GO" id="GO:0016746">
    <property type="term" value="F:acyltransferase activity"/>
    <property type="evidence" value="ECO:0007669"/>
    <property type="project" value="UniProtKB-KW"/>
</dbReference>
<dbReference type="Proteomes" id="UP000279275">
    <property type="component" value="Unassembled WGS sequence"/>
</dbReference>
<dbReference type="PANTHER" id="PTHR22753">
    <property type="entry name" value="TRANSMEMBRANE PROTEIN 68"/>
    <property type="match status" value="1"/>
</dbReference>
<dbReference type="AlphaFoldDB" id="A0A3M2KT41"/>
<dbReference type="CDD" id="cd07987">
    <property type="entry name" value="LPLAT_MGAT-like"/>
    <property type="match status" value="1"/>
</dbReference>
<keyword evidence="3" id="KW-1185">Reference proteome</keyword>
<evidence type="ECO:0000313" key="2">
    <source>
        <dbReference type="EMBL" id="RMI28619.1"/>
    </source>
</evidence>
<dbReference type="GO" id="GO:0016020">
    <property type="term" value="C:membrane"/>
    <property type="evidence" value="ECO:0007669"/>
    <property type="project" value="TreeGrafter"/>
</dbReference>
<dbReference type="PANTHER" id="PTHR22753:SF14">
    <property type="entry name" value="MONOACYLGLYCEROL_DIACYLGLYCEROL O-ACYLTRANSFERASE"/>
    <property type="match status" value="1"/>
</dbReference>
<accession>A0A3M2KT41</accession>
<evidence type="ECO:0000313" key="3">
    <source>
        <dbReference type="Proteomes" id="UP000279275"/>
    </source>
</evidence>